<dbReference type="Pfam" id="PF13302">
    <property type="entry name" value="Acetyltransf_3"/>
    <property type="match status" value="1"/>
</dbReference>
<dbReference type="Gene3D" id="3.40.630.30">
    <property type="match status" value="1"/>
</dbReference>
<evidence type="ECO:0000259" key="1">
    <source>
        <dbReference type="Pfam" id="PF13302"/>
    </source>
</evidence>
<dbReference type="PANTHER" id="PTHR43610:SF1">
    <property type="entry name" value="N-ACETYLTRANSFERASE DOMAIN-CONTAINING PROTEIN"/>
    <property type="match status" value="1"/>
</dbReference>
<comment type="caution">
    <text evidence="2">The sequence shown here is derived from an EMBL/GenBank/DDBJ whole genome shotgun (WGS) entry which is preliminary data.</text>
</comment>
<organism evidence="2">
    <name type="scientific">mine drainage metagenome</name>
    <dbReference type="NCBI Taxonomy" id="410659"/>
    <lineage>
        <taxon>unclassified sequences</taxon>
        <taxon>metagenomes</taxon>
        <taxon>ecological metagenomes</taxon>
    </lineage>
</organism>
<dbReference type="EMBL" id="AUZY01008406">
    <property type="protein sequence ID" value="EQD45974.1"/>
    <property type="molecule type" value="Genomic_DNA"/>
</dbReference>
<dbReference type="PANTHER" id="PTHR43610">
    <property type="entry name" value="BLL6696 PROTEIN"/>
    <property type="match status" value="1"/>
</dbReference>
<proteinExistence type="predicted"/>
<dbReference type="InterPro" id="IPR000182">
    <property type="entry name" value="GNAT_dom"/>
</dbReference>
<gene>
    <name evidence="2" type="ORF">B1B_12792</name>
</gene>
<dbReference type="GO" id="GO:0016747">
    <property type="term" value="F:acyltransferase activity, transferring groups other than amino-acyl groups"/>
    <property type="evidence" value="ECO:0007669"/>
    <property type="project" value="InterPro"/>
</dbReference>
<dbReference type="InterPro" id="IPR016181">
    <property type="entry name" value="Acyl_CoA_acyltransferase"/>
</dbReference>
<dbReference type="AlphaFoldDB" id="T1AZA1"/>
<reference evidence="2" key="1">
    <citation type="submission" date="2013-08" db="EMBL/GenBank/DDBJ databases">
        <authorList>
            <person name="Mendez C."/>
            <person name="Richter M."/>
            <person name="Ferrer M."/>
            <person name="Sanchez J."/>
        </authorList>
    </citation>
    <scope>NUCLEOTIDE SEQUENCE</scope>
</reference>
<name>T1AZA1_9ZZZZ</name>
<keyword evidence="2" id="KW-0808">Transferase</keyword>
<evidence type="ECO:0000313" key="2">
    <source>
        <dbReference type="EMBL" id="EQD45974.1"/>
    </source>
</evidence>
<protein>
    <submittedName>
        <fullName evidence="2">GCN5-related N-acetyltransferase</fullName>
    </submittedName>
</protein>
<dbReference type="SUPFAM" id="SSF55729">
    <property type="entry name" value="Acyl-CoA N-acyltransferases (Nat)"/>
    <property type="match status" value="1"/>
</dbReference>
<reference evidence="2" key="2">
    <citation type="journal article" date="2014" name="ISME J.">
        <title>Microbial stratification in low pH oxic and suboxic macroscopic growths along an acid mine drainage.</title>
        <authorList>
            <person name="Mendez-Garcia C."/>
            <person name="Mesa V."/>
            <person name="Sprenger R.R."/>
            <person name="Richter M."/>
            <person name="Diez M.S."/>
            <person name="Solano J."/>
            <person name="Bargiela R."/>
            <person name="Golyshina O.V."/>
            <person name="Manteca A."/>
            <person name="Ramos J.L."/>
            <person name="Gallego J.R."/>
            <person name="Llorente I."/>
            <person name="Martins Dos Santos V.A."/>
            <person name="Jensen O.N."/>
            <person name="Pelaez A.I."/>
            <person name="Sanchez J."/>
            <person name="Ferrer M."/>
        </authorList>
    </citation>
    <scope>NUCLEOTIDE SEQUENCE</scope>
</reference>
<feature type="domain" description="N-acetyltransferase" evidence="1">
    <location>
        <begin position="3"/>
        <end position="71"/>
    </location>
</feature>
<accession>T1AZA1</accession>
<sequence length="125" mass="14401">MTRFMEIDRENRSVEIGGTWLSRPLWGTGINPEAKFLMLRYAFETEAVIRVQIKSDARNLRSQRAIEALGAVREGVLRHQVILPDGFRRDSVYYSILAEEWPEVKRRLVTRISQGNHRPTPAPGP</sequence>